<reference evidence="3 4" key="1">
    <citation type="submission" date="2020-12" db="EMBL/GenBank/DDBJ databases">
        <title>Comparative genome analysis of fungal antagonists Marinomonas ostreistagni 398 and M. spartinae 468.</title>
        <authorList>
            <person name="Fields J.L."/>
            <person name="Mavrodi O.V."/>
            <person name="Biber P.D."/>
            <person name="Indest K.J."/>
            <person name="Mavrodi D.V."/>
        </authorList>
    </citation>
    <scope>NUCLEOTIDE SEQUENCE [LARGE SCALE GENOMIC DNA]</scope>
    <source>
        <strain evidence="3 4">USM7</strain>
    </source>
</reference>
<dbReference type="Proteomes" id="UP000598488">
    <property type="component" value="Unassembled WGS sequence"/>
</dbReference>
<protein>
    <submittedName>
        <fullName evidence="3">Tetratricopeptide repeat protein</fullName>
    </submittedName>
</protein>
<evidence type="ECO:0000256" key="2">
    <source>
        <dbReference type="SAM" id="SignalP"/>
    </source>
</evidence>
<feature type="repeat" description="TPR" evidence="1">
    <location>
        <begin position="60"/>
        <end position="93"/>
    </location>
</feature>
<accession>A0ABS0ZCT5</accession>
<keyword evidence="2" id="KW-0732">Signal</keyword>
<keyword evidence="1" id="KW-0802">TPR repeat</keyword>
<comment type="caution">
    <text evidence="3">The sequence shown here is derived from an EMBL/GenBank/DDBJ whole genome shotgun (WGS) entry which is preliminary data.</text>
</comment>
<gene>
    <name evidence="3" type="ORF">JHD44_12420</name>
</gene>
<dbReference type="PROSITE" id="PS50005">
    <property type="entry name" value="TPR"/>
    <property type="match status" value="1"/>
</dbReference>
<dbReference type="Gene3D" id="1.25.40.10">
    <property type="entry name" value="Tetratricopeptide repeat domain"/>
    <property type="match status" value="1"/>
</dbReference>
<dbReference type="Pfam" id="PF14559">
    <property type="entry name" value="TPR_19"/>
    <property type="match status" value="1"/>
</dbReference>
<name>A0ABS0ZCT5_9GAMM</name>
<keyword evidence="4" id="KW-1185">Reference proteome</keyword>
<dbReference type="SUPFAM" id="SSF48452">
    <property type="entry name" value="TPR-like"/>
    <property type="match status" value="1"/>
</dbReference>
<feature type="chain" id="PRO_5045992488" evidence="2">
    <location>
        <begin position="21"/>
        <end position="435"/>
    </location>
</feature>
<dbReference type="InterPro" id="IPR019734">
    <property type="entry name" value="TPR_rpt"/>
</dbReference>
<evidence type="ECO:0000256" key="1">
    <source>
        <dbReference type="PROSITE-ProRule" id="PRU00339"/>
    </source>
</evidence>
<dbReference type="EMBL" id="JAEMUH010000011">
    <property type="protein sequence ID" value="MBJ7551490.1"/>
    <property type="molecule type" value="Genomic_DNA"/>
</dbReference>
<evidence type="ECO:0000313" key="4">
    <source>
        <dbReference type="Proteomes" id="UP000598488"/>
    </source>
</evidence>
<dbReference type="RefSeq" id="WP_199463088.1">
    <property type="nucleotide sequence ID" value="NZ_JAEMUH010000011.1"/>
</dbReference>
<organism evidence="3 4">
    <name type="scientific">Marinomonas ostreistagni</name>
    <dbReference type="NCBI Taxonomy" id="359209"/>
    <lineage>
        <taxon>Bacteria</taxon>
        <taxon>Pseudomonadati</taxon>
        <taxon>Pseudomonadota</taxon>
        <taxon>Gammaproteobacteria</taxon>
        <taxon>Oceanospirillales</taxon>
        <taxon>Oceanospirillaceae</taxon>
        <taxon>Marinomonas</taxon>
    </lineage>
</organism>
<dbReference type="InterPro" id="IPR011990">
    <property type="entry name" value="TPR-like_helical_dom_sf"/>
</dbReference>
<feature type="signal peptide" evidence="2">
    <location>
        <begin position="1"/>
        <end position="20"/>
    </location>
</feature>
<sequence length="435" mass="49308">MKYHLYLAVALYFSHISVSAADTHSECVLPTNVPTVPNASEWTDLRLQLEPELPNCLNDSGYFALYGASLLNTGSIDSALEMLERALLIDPLNGSAQIDYAQALFQNGQLLAALQINQSILDRQDLPESLAHFLQSRQDSWDQFRFQNRFQLTAIQGYSSNLNNATLTREHLVTLDDSDAILSLDDDDLATPGSYSNLGVSARFYELNDQSTDVIKFDLKSRISDLSEFDTDELSIGFEKEIEARTYRDTWEVSAEHVQLGDSALYSSLESDYERYWTAHSVMPYLKSEIRYADFHSNSRLDETSLGFITGLGFGPVDNRLGMEIEFNQNFALKDRYGGDKTTIEGQLYWDAALWNGRLVSRVGYSNADDHESYPLLDSDQKRKIYSKSASVQYFYPISSTFIIHAGYNYKDQNSNLSIFDIQTENVDLGLTYRF</sequence>
<proteinExistence type="predicted"/>
<evidence type="ECO:0000313" key="3">
    <source>
        <dbReference type="EMBL" id="MBJ7551490.1"/>
    </source>
</evidence>